<dbReference type="GO" id="GO:0007411">
    <property type="term" value="P:axon guidance"/>
    <property type="evidence" value="ECO:0007669"/>
    <property type="project" value="TreeGrafter"/>
</dbReference>
<evidence type="ECO:0000256" key="5">
    <source>
        <dbReference type="ARBA" id="ARBA00023180"/>
    </source>
</evidence>
<feature type="compositionally biased region" description="Low complexity" evidence="8">
    <location>
        <begin position="140"/>
        <end position="178"/>
    </location>
</feature>
<dbReference type="InterPro" id="IPR031328">
    <property type="entry name" value="Ephrin"/>
</dbReference>
<dbReference type="InterPro" id="IPR001799">
    <property type="entry name" value="Ephrin_RBD"/>
</dbReference>
<feature type="compositionally biased region" description="Basic and acidic residues" evidence="8">
    <location>
        <begin position="220"/>
        <end position="229"/>
    </location>
</feature>
<evidence type="ECO:0000256" key="2">
    <source>
        <dbReference type="ARBA" id="ARBA00022729"/>
    </source>
</evidence>
<dbReference type="InterPro" id="IPR008972">
    <property type="entry name" value="Cupredoxin"/>
</dbReference>
<proteinExistence type="inferred from homology"/>
<keyword evidence="2" id="KW-0732">Signal</keyword>
<reference evidence="11" key="1">
    <citation type="journal article" date="2023" name="Mol. Biol. Evol.">
        <title>Third-Generation Sequencing Reveals the Adaptive Role of the Epigenome in Three Deep-Sea Polychaetes.</title>
        <authorList>
            <person name="Perez M."/>
            <person name="Aroh O."/>
            <person name="Sun Y."/>
            <person name="Lan Y."/>
            <person name="Juniper S.K."/>
            <person name="Young C.R."/>
            <person name="Angers B."/>
            <person name="Qian P.Y."/>
        </authorList>
    </citation>
    <scope>NUCLEOTIDE SEQUENCE</scope>
    <source>
        <strain evidence="11">R07B-5</strain>
    </source>
</reference>
<sequence>MSIHWFKTSNLEHIIEVRLYDEIDFVCPHFHTTTDPSAYEYYIIHMVSKSEYEDCNIFPDKKSLMIVNCSQPNQKKRFTLLFEPFHSIPNVPEFDKGGTYYFITTSTGTQDGLANPSQGACLHRNMKVTIKVCCATTTTETTPPQITHKTSTMSSSTPPRRVPSTTTTTTVSTTITSRGVDTGGRDAKSTKRWRPRTTPRPPDRPPSRVKPKPTLDDDDINKQNEISDKQKSDINGCQILRPSIGMVLASTISLLAMYYYSRLSR</sequence>
<keyword evidence="9" id="KW-1133">Transmembrane helix</keyword>
<dbReference type="Pfam" id="PF00812">
    <property type="entry name" value="Ephrin"/>
    <property type="match status" value="1"/>
</dbReference>
<protein>
    <recommendedName>
        <fullName evidence="10">Ephrin RBD domain-containing protein</fullName>
    </recommendedName>
</protein>
<evidence type="ECO:0000259" key="10">
    <source>
        <dbReference type="PROSITE" id="PS51551"/>
    </source>
</evidence>
<evidence type="ECO:0000256" key="9">
    <source>
        <dbReference type="SAM" id="Phobius"/>
    </source>
</evidence>
<dbReference type="AlphaFoldDB" id="A0AAD9P1W5"/>
<evidence type="ECO:0000256" key="6">
    <source>
        <dbReference type="PROSITE-ProRule" id="PRU00884"/>
    </source>
</evidence>
<evidence type="ECO:0000313" key="11">
    <source>
        <dbReference type="EMBL" id="KAK2186661.1"/>
    </source>
</evidence>
<gene>
    <name evidence="11" type="ORF">NP493_192g02009</name>
</gene>
<name>A0AAD9P1W5_RIDPI</name>
<evidence type="ECO:0000256" key="4">
    <source>
        <dbReference type="ARBA" id="ARBA00023157"/>
    </source>
</evidence>
<dbReference type="PANTHER" id="PTHR11304:SF29">
    <property type="entry name" value="EPHRIN"/>
    <property type="match status" value="1"/>
</dbReference>
<dbReference type="Gene3D" id="2.60.40.420">
    <property type="entry name" value="Cupredoxins - blue copper proteins"/>
    <property type="match status" value="1"/>
</dbReference>
<feature type="transmembrane region" description="Helical" evidence="9">
    <location>
        <begin position="239"/>
        <end position="260"/>
    </location>
</feature>
<feature type="domain" description="Ephrin RBD" evidence="10">
    <location>
        <begin position="1"/>
        <end position="132"/>
    </location>
</feature>
<evidence type="ECO:0000313" key="12">
    <source>
        <dbReference type="Proteomes" id="UP001209878"/>
    </source>
</evidence>
<dbReference type="GO" id="GO:0046875">
    <property type="term" value="F:ephrin receptor binding"/>
    <property type="evidence" value="ECO:0007669"/>
    <property type="project" value="TreeGrafter"/>
</dbReference>
<comment type="similarity">
    <text evidence="6 7">Belongs to the ephrin family.</text>
</comment>
<comment type="caution">
    <text evidence="6">Lacks conserved residue(s) required for the propagation of feature annotation.</text>
</comment>
<dbReference type="PROSITE" id="PS51551">
    <property type="entry name" value="EPHRIN_RBD_2"/>
    <property type="match status" value="1"/>
</dbReference>
<accession>A0AAD9P1W5</accession>
<comment type="subcellular location">
    <subcellularLocation>
        <location evidence="1">Membrane</location>
    </subcellularLocation>
</comment>
<evidence type="ECO:0000256" key="8">
    <source>
        <dbReference type="SAM" id="MobiDB-lite"/>
    </source>
</evidence>
<evidence type="ECO:0000256" key="3">
    <source>
        <dbReference type="ARBA" id="ARBA00023136"/>
    </source>
</evidence>
<dbReference type="PANTHER" id="PTHR11304">
    <property type="entry name" value="EPHRIN"/>
    <property type="match status" value="1"/>
</dbReference>
<evidence type="ECO:0000256" key="1">
    <source>
        <dbReference type="ARBA" id="ARBA00004370"/>
    </source>
</evidence>
<organism evidence="11 12">
    <name type="scientific">Ridgeia piscesae</name>
    <name type="common">Tubeworm</name>
    <dbReference type="NCBI Taxonomy" id="27915"/>
    <lineage>
        <taxon>Eukaryota</taxon>
        <taxon>Metazoa</taxon>
        <taxon>Spiralia</taxon>
        <taxon>Lophotrochozoa</taxon>
        <taxon>Annelida</taxon>
        <taxon>Polychaeta</taxon>
        <taxon>Sedentaria</taxon>
        <taxon>Canalipalpata</taxon>
        <taxon>Sabellida</taxon>
        <taxon>Siboglinidae</taxon>
        <taxon>Ridgeia</taxon>
    </lineage>
</organism>
<dbReference type="SUPFAM" id="SSF49503">
    <property type="entry name" value="Cupredoxins"/>
    <property type="match status" value="1"/>
</dbReference>
<dbReference type="GO" id="GO:0048013">
    <property type="term" value="P:ephrin receptor signaling pathway"/>
    <property type="evidence" value="ECO:0007669"/>
    <property type="project" value="TreeGrafter"/>
</dbReference>
<evidence type="ECO:0000256" key="7">
    <source>
        <dbReference type="RuleBase" id="RU004375"/>
    </source>
</evidence>
<keyword evidence="9" id="KW-0812">Transmembrane</keyword>
<dbReference type="PRINTS" id="PR01347">
    <property type="entry name" value="EPHRIN"/>
</dbReference>
<keyword evidence="5" id="KW-0325">Glycoprotein</keyword>
<feature type="region of interest" description="Disordered" evidence="8">
    <location>
        <begin position="140"/>
        <end position="229"/>
    </location>
</feature>
<dbReference type="Proteomes" id="UP001209878">
    <property type="component" value="Unassembled WGS sequence"/>
</dbReference>
<dbReference type="EMBL" id="JAODUO010000193">
    <property type="protein sequence ID" value="KAK2186661.1"/>
    <property type="molecule type" value="Genomic_DNA"/>
</dbReference>
<dbReference type="GO" id="GO:0005886">
    <property type="term" value="C:plasma membrane"/>
    <property type="evidence" value="ECO:0007669"/>
    <property type="project" value="TreeGrafter"/>
</dbReference>
<keyword evidence="12" id="KW-1185">Reference proteome</keyword>
<keyword evidence="3 7" id="KW-0472">Membrane</keyword>
<comment type="caution">
    <text evidence="11">The sequence shown here is derived from an EMBL/GenBank/DDBJ whole genome shotgun (WGS) entry which is preliminary data.</text>
</comment>
<keyword evidence="4" id="KW-1015">Disulfide bond</keyword>
<dbReference type="CDD" id="cd02675">
    <property type="entry name" value="Ephrin_ectodomain"/>
    <property type="match status" value="1"/>
</dbReference>